<name>A0A6B9XWS3_PICSI</name>
<feature type="domain" description="Reverse transcriptase Ty1/copia-type" evidence="1">
    <location>
        <begin position="1"/>
        <end position="78"/>
    </location>
</feature>
<accession>A0A6B9XWS3</accession>
<evidence type="ECO:0000313" key="2">
    <source>
        <dbReference type="EMBL" id="QHR92590.1"/>
    </source>
</evidence>
<geneLocation type="mitochondrion" evidence="2"/>
<proteinExistence type="predicted"/>
<organism evidence="2">
    <name type="scientific">Picea sitchensis</name>
    <name type="common">Sitka spruce</name>
    <name type="synonym">Pinus sitchensis</name>
    <dbReference type="NCBI Taxonomy" id="3332"/>
    <lineage>
        <taxon>Eukaryota</taxon>
        <taxon>Viridiplantae</taxon>
        <taxon>Streptophyta</taxon>
        <taxon>Embryophyta</taxon>
        <taxon>Tracheophyta</taxon>
        <taxon>Spermatophyta</taxon>
        <taxon>Pinopsida</taxon>
        <taxon>Pinidae</taxon>
        <taxon>Conifers I</taxon>
        <taxon>Pinales</taxon>
        <taxon>Pinaceae</taxon>
        <taxon>Picea</taxon>
    </lineage>
</organism>
<dbReference type="AlphaFoldDB" id="A0A6B9XWS3"/>
<keyword evidence="2" id="KW-0496">Mitochondrion</keyword>
<evidence type="ECO:0000259" key="1">
    <source>
        <dbReference type="Pfam" id="PF07727"/>
    </source>
</evidence>
<reference evidence="2" key="1">
    <citation type="submission" date="2019-03" db="EMBL/GenBank/DDBJ databases">
        <title>Largest Complete Mitochondrial Genome of a Gymnosperm, Sitka Spruce (Picea sitchensis), Indicates Complex Physical Structure.</title>
        <authorList>
            <person name="Jackman S.D."/>
            <person name="Coombe L."/>
            <person name="Warren R."/>
            <person name="Kirk H."/>
            <person name="Trinh E."/>
            <person name="McLeod T."/>
            <person name="Pleasance S."/>
            <person name="Pandoh P."/>
            <person name="Zhao Y."/>
            <person name="Coope R."/>
            <person name="Bousquet J."/>
            <person name="Bohlmann J.C."/>
            <person name="Jones S.J.M."/>
            <person name="Birol I."/>
        </authorList>
    </citation>
    <scope>NUCLEOTIDE SEQUENCE</scope>
    <source>
        <strain evidence="2">Q903</strain>
    </source>
</reference>
<dbReference type="EMBL" id="MK697705">
    <property type="protein sequence ID" value="QHR92590.1"/>
    <property type="molecule type" value="Genomic_DNA"/>
</dbReference>
<dbReference type="Pfam" id="PF07727">
    <property type="entry name" value="RVT_2"/>
    <property type="match status" value="1"/>
</dbReference>
<sequence length="78" mass="8805">MQQPKGFVDKQKPNYVCKLRKAIYGLKQAPRAWFSKWKGVVVSKGYNQSGSDPLNFIIKNPTGICLILLYVDDMIVTG</sequence>
<protein>
    <recommendedName>
        <fullName evidence="1">Reverse transcriptase Ty1/copia-type domain-containing protein</fullName>
    </recommendedName>
</protein>
<gene>
    <name evidence="2" type="primary">orf06692</name>
    <name evidence="2" type="ORF">Q903MT_gene6637</name>
</gene>
<dbReference type="InterPro" id="IPR013103">
    <property type="entry name" value="RVT_2"/>
</dbReference>